<feature type="domain" description="Cytidylate kinase" evidence="10">
    <location>
        <begin position="7"/>
        <end position="210"/>
    </location>
</feature>
<dbReference type="SUPFAM" id="SSF52540">
    <property type="entry name" value="P-loop containing nucleoside triphosphate hydrolases"/>
    <property type="match status" value="1"/>
</dbReference>
<keyword evidence="8" id="KW-0963">Cytoplasm</keyword>
<keyword evidence="4 8" id="KW-0418">Kinase</keyword>
<proteinExistence type="inferred from homology"/>
<name>A0A845UN75_9PROT</name>
<protein>
    <recommendedName>
        <fullName evidence="8">Cytidylate kinase</fullName>
        <shortName evidence="8">CK</shortName>
        <ecNumber evidence="8">2.7.4.25</ecNumber>
    </recommendedName>
    <alternativeName>
        <fullName evidence="8">Cytidine monophosphate kinase</fullName>
        <shortName evidence="8">CMP kinase</shortName>
    </alternativeName>
</protein>
<feature type="region of interest" description="Disordered" evidence="9">
    <location>
        <begin position="184"/>
        <end position="203"/>
    </location>
</feature>
<dbReference type="InterPro" id="IPR027417">
    <property type="entry name" value="P-loop_NTPase"/>
</dbReference>
<dbReference type="RefSeq" id="WP_163098232.1">
    <property type="nucleotide sequence ID" value="NZ_CP127523.1"/>
</dbReference>
<reference evidence="11" key="1">
    <citation type="submission" date="2019-11" db="EMBL/GenBank/DDBJ databases">
        <title>Acidithiobacillus ferrianus sp. nov.: a facultatively anaerobic and extremely acidophilic chemolithoautotroph.</title>
        <authorList>
            <person name="Norris P.R."/>
            <person name="Falagan C."/>
            <person name="Moya-Beltran A."/>
            <person name="Castro M."/>
            <person name="Quatrini R."/>
            <person name="Johnson D.B."/>
        </authorList>
    </citation>
    <scope>NUCLEOTIDE SEQUENCE [LARGE SCALE GENOMIC DNA]</scope>
    <source>
        <strain evidence="11">MG</strain>
    </source>
</reference>
<keyword evidence="3 8" id="KW-0547">Nucleotide-binding</keyword>
<evidence type="ECO:0000256" key="3">
    <source>
        <dbReference type="ARBA" id="ARBA00022741"/>
    </source>
</evidence>
<comment type="similarity">
    <text evidence="1 8">Belongs to the cytidylate kinase family. Type 1 subfamily.</text>
</comment>
<evidence type="ECO:0000256" key="8">
    <source>
        <dbReference type="HAMAP-Rule" id="MF_00238"/>
    </source>
</evidence>
<evidence type="ECO:0000256" key="6">
    <source>
        <dbReference type="ARBA" id="ARBA00047615"/>
    </source>
</evidence>
<dbReference type="Gene3D" id="3.40.50.300">
    <property type="entry name" value="P-loop containing nucleotide triphosphate hydrolases"/>
    <property type="match status" value="1"/>
</dbReference>
<comment type="subcellular location">
    <subcellularLocation>
        <location evidence="8">Cytoplasm</location>
    </subcellularLocation>
</comment>
<dbReference type="EC" id="2.7.4.25" evidence="8"/>
<comment type="catalytic activity">
    <reaction evidence="6 8">
        <text>dCMP + ATP = dCDP + ADP</text>
        <dbReference type="Rhea" id="RHEA:25094"/>
        <dbReference type="ChEBI" id="CHEBI:30616"/>
        <dbReference type="ChEBI" id="CHEBI:57566"/>
        <dbReference type="ChEBI" id="CHEBI:58593"/>
        <dbReference type="ChEBI" id="CHEBI:456216"/>
        <dbReference type="EC" id="2.7.4.25"/>
    </reaction>
</comment>
<evidence type="ECO:0000256" key="7">
    <source>
        <dbReference type="ARBA" id="ARBA00048478"/>
    </source>
</evidence>
<evidence type="ECO:0000256" key="5">
    <source>
        <dbReference type="ARBA" id="ARBA00022840"/>
    </source>
</evidence>
<comment type="caution">
    <text evidence="11">The sequence shown here is derived from an EMBL/GenBank/DDBJ whole genome shotgun (WGS) entry which is preliminary data.</text>
</comment>
<keyword evidence="5 8" id="KW-0067">ATP-binding</keyword>
<dbReference type="InterPro" id="IPR011994">
    <property type="entry name" value="Cytidylate_kinase_dom"/>
</dbReference>
<gene>
    <name evidence="8" type="primary">cmk</name>
    <name evidence="11" type="ORF">GL267_10330</name>
</gene>
<dbReference type="InterPro" id="IPR003136">
    <property type="entry name" value="Cytidylate_kin"/>
</dbReference>
<dbReference type="AlphaFoldDB" id="A0A845UN75"/>
<evidence type="ECO:0000256" key="1">
    <source>
        <dbReference type="ARBA" id="ARBA00009427"/>
    </source>
</evidence>
<dbReference type="CDD" id="cd02020">
    <property type="entry name" value="CMPK"/>
    <property type="match status" value="1"/>
</dbReference>
<comment type="catalytic activity">
    <reaction evidence="7 8">
        <text>CMP + ATP = CDP + ADP</text>
        <dbReference type="Rhea" id="RHEA:11600"/>
        <dbReference type="ChEBI" id="CHEBI:30616"/>
        <dbReference type="ChEBI" id="CHEBI:58069"/>
        <dbReference type="ChEBI" id="CHEBI:60377"/>
        <dbReference type="ChEBI" id="CHEBI:456216"/>
        <dbReference type="EC" id="2.7.4.25"/>
    </reaction>
</comment>
<evidence type="ECO:0000256" key="4">
    <source>
        <dbReference type="ARBA" id="ARBA00022777"/>
    </source>
</evidence>
<dbReference type="GO" id="GO:0005524">
    <property type="term" value="F:ATP binding"/>
    <property type="evidence" value="ECO:0007669"/>
    <property type="project" value="UniProtKB-UniRule"/>
</dbReference>
<dbReference type="GO" id="GO:0005737">
    <property type="term" value="C:cytoplasm"/>
    <property type="evidence" value="ECO:0007669"/>
    <property type="project" value="UniProtKB-SubCell"/>
</dbReference>
<dbReference type="EMBL" id="WNJL01000035">
    <property type="protein sequence ID" value="NDU43018.1"/>
    <property type="molecule type" value="Genomic_DNA"/>
</dbReference>
<dbReference type="GO" id="GO:0036431">
    <property type="term" value="F:dCMP kinase activity"/>
    <property type="evidence" value="ECO:0007669"/>
    <property type="project" value="InterPro"/>
</dbReference>
<dbReference type="NCBIfam" id="TIGR00017">
    <property type="entry name" value="cmk"/>
    <property type="match status" value="1"/>
</dbReference>
<organism evidence="11">
    <name type="scientific">Acidithiobacillus ferrianus</name>
    <dbReference type="NCBI Taxonomy" id="2678518"/>
    <lineage>
        <taxon>Bacteria</taxon>
        <taxon>Pseudomonadati</taxon>
        <taxon>Pseudomonadota</taxon>
        <taxon>Acidithiobacillia</taxon>
        <taxon>Acidithiobacillales</taxon>
        <taxon>Acidithiobacillaceae</taxon>
        <taxon>Acidithiobacillus</taxon>
    </lineage>
</organism>
<evidence type="ECO:0000259" key="10">
    <source>
        <dbReference type="Pfam" id="PF02224"/>
    </source>
</evidence>
<keyword evidence="2 8" id="KW-0808">Transferase</keyword>
<evidence type="ECO:0000313" key="11">
    <source>
        <dbReference type="EMBL" id="NDU43018.1"/>
    </source>
</evidence>
<evidence type="ECO:0000256" key="2">
    <source>
        <dbReference type="ARBA" id="ARBA00022679"/>
    </source>
</evidence>
<sequence length="226" mass="24189">MKAIPVITLDGPGGVGKGTLSRLLARDLGWHLLDSGAIYRALALAAQRAGLHADEEAALSDLARALPLSFRGDADETHVLLAGDSVDAEIRAPEISALTSQIAAIPMVRAALLQRQRDFRRAPGLVADGRDMGTVVFPDAPLKVFLTASVEERGKRRLNQLMEQGISANLATVVAEIAERDARDQQRSVAPLRPAPGARLLDTSGQSVSDTYRVLQGWVQSTLQEN</sequence>
<dbReference type="HAMAP" id="MF_00238">
    <property type="entry name" value="Cytidyl_kinase_type1"/>
    <property type="match status" value="1"/>
</dbReference>
<evidence type="ECO:0000256" key="9">
    <source>
        <dbReference type="SAM" id="MobiDB-lite"/>
    </source>
</evidence>
<dbReference type="GO" id="GO:0006220">
    <property type="term" value="P:pyrimidine nucleotide metabolic process"/>
    <property type="evidence" value="ECO:0007669"/>
    <property type="project" value="UniProtKB-UniRule"/>
</dbReference>
<feature type="binding site" evidence="8">
    <location>
        <begin position="11"/>
        <end position="19"/>
    </location>
    <ligand>
        <name>ATP</name>
        <dbReference type="ChEBI" id="CHEBI:30616"/>
    </ligand>
</feature>
<dbReference type="Pfam" id="PF02224">
    <property type="entry name" value="Cytidylate_kin"/>
    <property type="match status" value="1"/>
</dbReference>
<accession>A0A845UN75</accession>